<dbReference type="Proteomes" id="UP000410049">
    <property type="component" value="Unassembled WGS sequence"/>
</dbReference>
<comment type="caution">
    <text evidence="1">The sequence shown here is derived from an EMBL/GenBank/DDBJ whole genome shotgun (WGS) entry which is preliminary data.</text>
</comment>
<gene>
    <name evidence="1" type="ORF">EMO91_09205</name>
</gene>
<organism evidence="1 2">
    <name type="scientific">Bifidobacterium myosotis</name>
    <dbReference type="NCBI Taxonomy" id="1630166"/>
    <lineage>
        <taxon>Bacteria</taxon>
        <taxon>Bacillati</taxon>
        <taxon>Actinomycetota</taxon>
        <taxon>Actinomycetes</taxon>
        <taxon>Bifidobacteriales</taxon>
        <taxon>Bifidobacteriaceae</taxon>
        <taxon>Bifidobacterium</taxon>
    </lineage>
</organism>
<proteinExistence type="predicted"/>
<name>A0A5M9ZID7_9BIFI</name>
<dbReference type="EMBL" id="RZUH01000007">
    <property type="protein sequence ID" value="KAA8827219.1"/>
    <property type="molecule type" value="Genomic_DNA"/>
</dbReference>
<protein>
    <recommendedName>
        <fullName evidence="3">PhnA protein</fullName>
    </recommendedName>
</protein>
<evidence type="ECO:0008006" key="3">
    <source>
        <dbReference type="Google" id="ProtNLM"/>
    </source>
</evidence>
<evidence type="ECO:0000313" key="2">
    <source>
        <dbReference type="Proteomes" id="UP000410049"/>
    </source>
</evidence>
<sequence>MSETGRICAYRTCWRDADHLLCDMHQRRLDDELAWLARQLPDLTDYRINRAYGHKQGGGKPNGGSAPAPLREQLAVLLYQTDDQGYPGVEPLMYEWARSLALNVRLEEGPLKLTQRVKDCYRLMECPATPVYAEQLHSLVRKLTHFTNGEDDDMVIYGQCPGTDCLTQLAAPKDATEIQCPHCGSRWDVRFLQAERHKRIVESGWKATQPELRNALMGLGIAVKASTMRSWIHRGQLEQAGENTLSQPVYRLCDAYHLAVKDLDEQPETDVWKLISGKKGTSK</sequence>
<accession>A0A5M9ZID7</accession>
<dbReference type="RefSeq" id="WP_150379688.1">
    <property type="nucleotide sequence ID" value="NZ_RZUH01000007.1"/>
</dbReference>
<evidence type="ECO:0000313" key="1">
    <source>
        <dbReference type="EMBL" id="KAA8827219.1"/>
    </source>
</evidence>
<reference evidence="1 2" key="1">
    <citation type="journal article" date="2019" name="Syst. Appl. Microbiol.">
        <title>Characterization of Bifidobacterium species in feaces of the Egyptian fruit bat: Description of B. vespertilionis sp. nov. and B. rousetti sp. nov.</title>
        <authorList>
            <person name="Modesto M."/>
            <person name="Satti M."/>
            <person name="Watanabe K."/>
            <person name="Puglisi E."/>
            <person name="Morelli L."/>
            <person name="Huang C.-H."/>
            <person name="Liou J.-S."/>
            <person name="Miyashita M."/>
            <person name="Tamura T."/>
            <person name="Saito S."/>
            <person name="Mori K."/>
            <person name="Huang L."/>
            <person name="Sciavilla P."/>
            <person name="Sandri C."/>
            <person name="Spiezio C."/>
            <person name="Vitali F."/>
            <person name="Cavalieri D."/>
            <person name="Perpetuini G."/>
            <person name="Tofalo R."/>
            <person name="Bonetti A."/>
            <person name="Arita M."/>
            <person name="Mattarelli P."/>
        </authorList>
    </citation>
    <scope>NUCLEOTIDE SEQUENCE [LARGE SCALE GENOMIC DNA]</scope>
    <source>
        <strain evidence="1 2">RST17</strain>
    </source>
</reference>
<dbReference type="AlphaFoldDB" id="A0A5M9ZID7"/>